<dbReference type="Pfam" id="PF07690">
    <property type="entry name" value="MFS_1"/>
    <property type="match status" value="1"/>
</dbReference>
<evidence type="ECO:0000256" key="5">
    <source>
        <dbReference type="ARBA" id="ARBA00022989"/>
    </source>
</evidence>
<dbReference type="PRINTS" id="PR01036">
    <property type="entry name" value="TCRTETB"/>
</dbReference>
<keyword evidence="2" id="KW-0813">Transport</keyword>
<name>A0A840EXT8_9ACTN</name>
<feature type="transmembrane region" description="Helical" evidence="7">
    <location>
        <begin position="472"/>
        <end position="495"/>
    </location>
</feature>
<dbReference type="PANTHER" id="PTHR42718">
    <property type="entry name" value="MAJOR FACILITATOR SUPERFAMILY MULTIDRUG TRANSPORTER MFSC"/>
    <property type="match status" value="1"/>
</dbReference>
<dbReference type="SUPFAM" id="SSF103473">
    <property type="entry name" value="MFS general substrate transporter"/>
    <property type="match status" value="1"/>
</dbReference>
<keyword evidence="4 7" id="KW-0812">Transmembrane</keyword>
<feature type="transmembrane region" description="Helical" evidence="7">
    <location>
        <begin position="263"/>
        <end position="284"/>
    </location>
</feature>
<evidence type="ECO:0000313" key="9">
    <source>
        <dbReference type="EMBL" id="MBB4133759.1"/>
    </source>
</evidence>
<keyword evidence="5 7" id="KW-1133">Transmembrane helix</keyword>
<sequence>MRSRWFALAALCVAELLVMVDNTIVNVALPTMSRELDAGVSGLQWIVDAYTLVFAGLLLAGGYLGDRFGHRRMLVTGIVGFGAVSVGAAVSTTLGQLIAARAGLGVFAAIVFPATLALIVGTFRDPKERAAAVGVWAATSGVAIAIGPVLGGWLLDHFSWSSVFWVNVPFGLLALIAVVLAVPAPASDDVPVPRFDVLGVLLSIVGLGLLTFTVIEGPDAGWASARTLLGLLGAFVVLGVFVVHQRRTAHPIFDVRLFANRRFAAAAGMVAVAFFALFGFIFLITQYFQAVMGYTPLQAGVRTLPFAAVVAVLSPVAMAAAHRFGPRVVAVFGALAMAGGFSLVELVDASSTYFGLVIWSMVLMAAGLACISGPCTQVIMDALTPEQAGAGSAVNDTTREIGGTLGVAVLGSVLTSVYVAGVSDRLTDLGVPGPVRDAAQQSVMAGVEVSAGAPAGAGEAIRRVVADVFLDGLAQATLVAVGVSLVSAVVGAWALRPVVEDDAEVGEYAETAV</sequence>
<dbReference type="EMBL" id="JACIFP010000001">
    <property type="protein sequence ID" value="MBB4133759.1"/>
    <property type="molecule type" value="Genomic_DNA"/>
</dbReference>
<evidence type="ECO:0000259" key="8">
    <source>
        <dbReference type="PROSITE" id="PS50850"/>
    </source>
</evidence>
<protein>
    <submittedName>
        <fullName evidence="9">EmrB/QacA subfamily drug resistance transporter</fullName>
    </submittedName>
</protein>
<dbReference type="Gene3D" id="1.20.1720.10">
    <property type="entry name" value="Multidrug resistance protein D"/>
    <property type="match status" value="1"/>
</dbReference>
<dbReference type="Proteomes" id="UP000551501">
    <property type="component" value="Unassembled WGS sequence"/>
</dbReference>
<comment type="subcellular location">
    <subcellularLocation>
        <location evidence="1">Cell membrane</location>
        <topology evidence="1">Multi-pass membrane protein</topology>
    </subcellularLocation>
</comment>
<feature type="transmembrane region" description="Helical" evidence="7">
    <location>
        <begin position="104"/>
        <end position="123"/>
    </location>
</feature>
<gene>
    <name evidence="9" type="ORF">BKA16_000311</name>
</gene>
<feature type="transmembrane region" description="Helical" evidence="7">
    <location>
        <begin position="353"/>
        <end position="371"/>
    </location>
</feature>
<feature type="transmembrane region" description="Helical" evidence="7">
    <location>
        <begin position="162"/>
        <end position="183"/>
    </location>
</feature>
<feature type="domain" description="Major facilitator superfamily (MFS) profile" evidence="8">
    <location>
        <begin position="7"/>
        <end position="500"/>
    </location>
</feature>
<dbReference type="GO" id="GO:0005886">
    <property type="term" value="C:plasma membrane"/>
    <property type="evidence" value="ECO:0007669"/>
    <property type="project" value="UniProtKB-SubCell"/>
</dbReference>
<dbReference type="NCBIfam" id="TIGR00711">
    <property type="entry name" value="efflux_EmrB"/>
    <property type="match status" value="1"/>
</dbReference>
<evidence type="ECO:0000313" key="10">
    <source>
        <dbReference type="Proteomes" id="UP000551501"/>
    </source>
</evidence>
<keyword evidence="10" id="KW-1185">Reference proteome</keyword>
<dbReference type="InterPro" id="IPR004638">
    <property type="entry name" value="EmrB-like"/>
</dbReference>
<dbReference type="Gene3D" id="1.20.1250.20">
    <property type="entry name" value="MFS general substrate transporter like domains"/>
    <property type="match status" value="1"/>
</dbReference>
<feature type="transmembrane region" description="Helical" evidence="7">
    <location>
        <begin position="328"/>
        <end position="347"/>
    </location>
</feature>
<comment type="caution">
    <text evidence="9">The sequence shown here is derived from an EMBL/GenBank/DDBJ whole genome shotgun (WGS) entry which is preliminary data.</text>
</comment>
<evidence type="ECO:0000256" key="2">
    <source>
        <dbReference type="ARBA" id="ARBA00022448"/>
    </source>
</evidence>
<dbReference type="RefSeq" id="WP_183368914.1">
    <property type="nucleotide sequence ID" value="NZ_BAABHL010000022.1"/>
</dbReference>
<feature type="transmembrane region" description="Helical" evidence="7">
    <location>
        <begin position="195"/>
        <end position="215"/>
    </location>
</feature>
<feature type="transmembrane region" description="Helical" evidence="7">
    <location>
        <begin position="304"/>
        <end position="321"/>
    </location>
</feature>
<feature type="transmembrane region" description="Helical" evidence="7">
    <location>
        <begin position="77"/>
        <end position="98"/>
    </location>
</feature>
<dbReference type="CDD" id="cd17321">
    <property type="entry name" value="MFS_MMR_MDR_like"/>
    <property type="match status" value="1"/>
</dbReference>
<dbReference type="InterPro" id="IPR036259">
    <property type="entry name" value="MFS_trans_sf"/>
</dbReference>
<dbReference type="AlphaFoldDB" id="A0A840EXT8"/>
<dbReference type="InterPro" id="IPR020846">
    <property type="entry name" value="MFS_dom"/>
</dbReference>
<organism evidence="9 10">
    <name type="scientific">Gordonia humi</name>
    <dbReference type="NCBI Taxonomy" id="686429"/>
    <lineage>
        <taxon>Bacteria</taxon>
        <taxon>Bacillati</taxon>
        <taxon>Actinomycetota</taxon>
        <taxon>Actinomycetes</taxon>
        <taxon>Mycobacteriales</taxon>
        <taxon>Gordoniaceae</taxon>
        <taxon>Gordonia</taxon>
    </lineage>
</organism>
<dbReference type="InterPro" id="IPR011701">
    <property type="entry name" value="MFS"/>
</dbReference>
<accession>A0A840EXT8</accession>
<evidence type="ECO:0000256" key="7">
    <source>
        <dbReference type="SAM" id="Phobius"/>
    </source>
</evidence>
<feature type="transmembrane region" description="Helical" evidence="7">
    <location>
        <begin position="221"/>
        <end position="243"/>
    </location>
</feature>
<evidence type="ECO:0000256" key="3">
    <source>
        <dbReference type="ARBA" id="ARBA00022475"/>
    </source>
</evidence>
<keyword evidence="3" id="KW-1003">Cell membrane</keyword>
<feature type="transmembrane region" description="Helical" evidence="7">
    <location>
        <begin position="43"/>
        <end position="65"/>
    </location>
</feature>
<keyword evidence="6 7" id="KW-0472">Membrane</keyword>
<evidence type="ECO:0000256" key="1">
    <source>
        <dbReference type="ARBA" id="ARBA00004651"/>
    </source>
</evidence>
<evidence type="ECO:0000256" key="4">
    <source>
        <dbReference type="ARBA" id="ARBA00022692"/>
    </source>
</evidence>
<feature type="transmembrane region" description="Helical" evidence="7">
    <location>
        <begin position="130"/>
        <end position="150"/>
    </location>
</feature>
<dbReference type="PANTHER" id="PTHR42718:SF42">
    <property type="entry name" value="EXPORT PROTEIN"/>
    <property type="match status" value="1"/>
</dbReference>
<dbReference type="GO" id="GO:0022857">
    <property type="term" value="F:transmembrane transporter activity"/>
    <property type="evidence" value="ECO:0007669"/>
    <property type="project" value="InterPro"/>
</dbReference>
<reference evidence="9 10" key="1">
    <citation type="submission" date="2020-08" db="EMBL/GenBank/DDBJ databases">
        <title>Sequencing the genomes of 1000 actinobacteria strains.</title>
        <authorList>
            <person name="Klenk H.-P."/>
        </authorList>
    </citation>
    <scope>NUCLEOTIDE SEQUENCE [LARGE SCALE GENOMIC DNA]</scope>
    <source>
        <strain evidence="9 10">DSM 45298</strain>
    </source>
</reference>
<proteinExistence type="predicted"/>
<evidence type="ECO:0000256" key="6">
    <source>
        <dbReference type="ARBA" id="ARBA00023136"/>
    </source>
</evidence>
<dbReference type="PROSITE" id="PS50850">
    <property type="entry name" value="MFS"/>
    <property type="match status" value="1"/>
</dbReference>